<accession>A0A0G4MIT5</accession>
<dbReference type="Proteomes" id="UP000044602">
    <property type="component" value="Unassembled WGS sequence"/>
</dbReference>
<dbReference type="AlphaFoldDB" id="A0A0G4MIT5"/>
<proteinExistence type="predicted"/>
<evidence type="ECO:0000313" key="3">
    <source>
        <dbReference type="Proteomes" id="UP000044602"/>
    </source>
</evidence>
<name>A0A0G4MIT5_VERLO</name>
<sequence length="83" mass="8834">MAPMACARRTAALRATLPSRATCRSRHPTTLAMRRPPRSALPYPPLAKASTKPSSCPSPPPPPRSRSRSSSTAAARPWASRAS</sequence>
<evidence type="ECO:0000256" key="1">
    <source>
        <dbReference type="SAM" id="MobiDB-lite"/>
    </source>
</evidence>
<dbReference type="EMBL" id="CVQH01022808">
    <property type="protein sequence ID" value="CRK34067.1"/>
    <property type="molecule type" value="Genomic_DNA"/>
</dbReference>
<reference evidence="2 3" key="1">
    <citation type="submission" date="2015-05" db="EMBL/GenBank/DDBJ databases">
        <authorList>
            <person name="Wang D.B."/>
            <person name="Wang M."/>
        </authorList>
    </citation>
    <scope>NUCLEOTIDE SEQUENCE [LARGE SCALE GENOMIC DNA]</scope>
    <source>
        <strain evidence="2">VL1</strain>
    </source>
</reference>
<gene>
    <name evidence="2" type="ORF">BN1708_019387</name>
</gene>
<feature type="region of interest" description="Disordered" evidence="1">
    <location>
        <begin position="17"/>
        <end position="83"/>
    </location>
</feature>
<evidence type="ECO:0000313" key="2">
    <source>
        <dbReference type="EMBL" id="CRK34067.1"/>
    </source>
</evidence>
<organism evidence="2 3">
    <name type="scientific">Verticillium longisporum</name>
    <name type="common">Verticillium dahliae var. longisporum</name>
    <dbReference type="NCBI Taxonomy" id="100787"/>
    <lineage>
        <taxon>Eukaryota</taxon>
        <taxon>Fungi</taxon>
        <taxon>Dikarya</taxon>
        <taxon>Ascomycota</taxon>
        <taxon>Pezizomycotina</taxon>
        <taxon>Sordariomycetes</taxon>
        <taxon>Hypocreomycetidae</taxon>
        <taxon>Glomerellales</taxon>
        <taxon>Plectosphaerellaceae</taxon>
        <taxon>Verticillium</taxon>
    </lineage>
</organism>
<feature type="non-terminal residue" evidence="2">
    <location>
        <position position="83"/>
    </location>
</feature>
<keyword evidence="3" id="KW-1185">Reference proteome</keyword>
<feature type="compositionally biased region" description="Low complexity" evidence="1">
    <location>
        <begin position="68"/>
        <end position="83"/>
    </location>
</feature>
<protein>
    <submittedName>
        <fullName evidence="2">Uncharacterized protein</fullName>
    </submittedName>
</protein>